<reference evidence="5 6" key="1">
    <citation type="submission" date="2018-06" db="EMBL/GenBank/DDBJ databases">
        <title>Chryseolinea flavus sp. nov., a member of the phylum Bacteroidetes isolated from soil.</title>
        <authorList>
            <person name="Li Y."/>
            <person name="Wang J."/>
        </authorList>
    </citation>
    <scope>NUCLEOTIDE SEQUENCE [LARGE SCALE GENOMIC DNA]</scope>
    <source>
        <strain evidence="5 6">SDU1-6</strain>
    </source>
</reference>
<dbReference type="AlphaFoldDB" id="A0A364XVL7"/>
<sequence>MNTRFYILITIILLTMDIAQSQNTPTTLTPSLVDKLISGRDFFDGLGKIYPPSSNVTTASENINGISTYWFAPSQTVNNNIIVFLHGGGYAWGSITSHRAMVSHIAESLAIKTLLIEYALSPERPYPHGLNDVVTVYRALLKKFPSTSFILIGDSAGAGLSIATIDKLQQEKLPLPIATILISPWINLEANTASYTTHADIDPILSRESVLEYAAAYNPNHRQDANTANLKFTSFPPTLILVGTREILLDDSKIFFEKIKLIQRNAALQVYDGETHVWPLSDINSKSSQKALRQMREFLNRL</sequence>
<evidence type="ECO:0000256" key="2">
    <source>
        <dbReference type="ARBA" id="ARBA00022801"/>
    </source>
</evidence>
<protein>
    <recommendedName>
        <fullName evidence="4">Alpha/beta hydrolase fold-3 domain-containing protein</fullName>
    </recommendedName>
</protein>
<comment type="similarity">
    <text evidence="1">Belongs to the 'GDXG' lipolytic enzyme family.</text>
</comment>
<organism evidence="5 6">
    <name type="scientific">Pseudochryseolinea flava</name>
    <dbReference type="NCBI Taxonomy" id="2059302"/>
    <lineage>
        <taxon>Bacteria</taxon>
        <taxon>Pseudomonadati</taxon>
        <taxon>Bacteroidota</taxon>
        <taxon>Cytophagia</taxon>
        <taxon>Cytophagales</taxon>
        <taxon>Fulvivirgaceae</taxon>
        <taxon>Pseudochryseolinea</taxon>
    </lineage>
</organism>
<evidence type="ECO:0000313" key="6">
    <source>
        <dbReference type="Proteomes" id="UP000251889"/>
    </source>
</evidence>
<keyword evidence="2" id="KW-0378">Hydrolase</keyword>
<name>A0A364XVL7_9BACT</name>
<dbReference type="InterPro" id="IPR029058">
    <property type="entry name" value="AB_hydrolase_fold"/>
</dbReference>
<dbReference type="GO" id="GO:0016787">
    <property type="term" value="F:hydrolase activity"/>
    <property type="evidence" value="ECO:0007669"/>
    <property type="project" value="UniProtKB-KW"/>
</dbReference>
<dbReference type="OrthoDB" id="9815425at2"/>
<evidence type="ECO:0000259" key="4">
    <source>
        <dbReference type="Pfam" id="PF07859"/>
    </source>
</evidence>
<feature type="chain" id="PRO_5016934289" description="Alpha/beta hydrolase fold-3 domain-containing protein" evidence="3">
    <location>
        <begin position="22"/>
        <end position="302"/>
    </location>
</feature>
<feature type="domain" description="Alpha/beta hydrolase fold-3" evidence="4">
    <location>
        <begin position="82"/>
        <end position="278"/>
    </location>
</feature>
<dbReference type="PANTHER" id="PTHR48081">
    <property type="entry name" value="AB HYDROLASE SUPERFAMILY PROTEIN C4A8.06C"/>
    <property type="match status" value="1"/>
</dbReference>
<dbReference type="InterPro" id="IPR050300">
    <property type="entry name" value="GDXG_lipolytic_enzyme"/>
</dbReference>
<proteinExistence type="inferred from homology"/>
<dbReference type="Proteomes" id="UP000251889">
    <property type="component" value="Unassembled WGS sequence"/>
</dbReference>
<evidence type="ECO:0000256" key="3">
    <source>
        <dbReference type="SAM" id="SignalP"/>
    </source>
</evidence>
<keyword evidence="6" id="KW-1185">Reference proteome</keyword>
<gene>
    <name evidence="5" type="ORF">DQQ10_24760</name>
</gene>
<dbReference type="InterPro" id="IPR002168">
    <property type="entry name" value="Lipase_GDXG_HIS_AS"/>
</dbReference>
<dbReference type="PANTHER" id="PTHR48081:SF8">
    <property type="entry name" value="ALPHA_BETA HYDROLASE FOLD-3 DOMAIN-CONTAINING PROTEIN-RELATED"/>
    <property type="match status" value="1"/>
</dbReference>
<keyword evidence="3" id="KW-0732">Signal</keyword>
<evidence type="ECO:0000256" key="1">
    <source>
        <dbReference type="ARBA" id="ARBA00010515"/>
    </source>
</evidence>
<accession>A0A364XVL7</accession>
<dbReference type="InterPro" id="IPR013094">
    <property type="entry name" value="AB_hydrolase_3"/>
</dbReference>
<dbReference type="SUPFAM" id="SSF53474">
    <property type="entry name" value="alpha/beta-Hydrolases"/>
    <property type="match status" value="1"/>
</dbReference>
<dbReference type="EMBL" id="QMFY01000020">
    <property type="protein sequence ID" value="RAV98219.1"/>
    <property type="molecule type" value="Genomic_DNA"/>
</dbReference>
<dbReference type="PROSITE" id="PS01173">
    <property type="entry name" value="LIPASE_GDXG_HIS"/>
    <property type="match status" value="1"/>
</dbReference>
<feature type="signal peptide" evidence="3">
    <location>
        <begin position="1"/>
        <end position="21"/>
    </location>
</feature>
<comment type="caution">
    <text evidence="5">The sequence shown here is derived from an EMBL/GenBank/DDBJ whole genome shotgun (WGS) entry which is preliminary data.</text>
</comment>
<evidence type="ECO:0000313" key="5">
    <source>
        <dbReference type="EMBL" id="RAV98219.1"/>
    </source>
</evidence>
<dbReference type="RefSeq" id="WP_112749631.1">
    <property type="nucleotide sequence ID" value="NZ_QMFY01000020.1"/>
</dbReference>
<dbReference type="Pfam" id="PF07859">
    <property type="entry name" value="Abhydrolase_3"/>
    <property type="match status" value="1"/>
</dbReference>
<dbReference type="Gene3D" id="3.40.50.1820">
    <property type="entry name" value="alpha/beta hydrolase"/>
    <property type="match status" value="1"/>
</dbReference>